<dbReference type="Proteomes" id="UP000824533">
    <property type="component" value="Linkage Group LG20"/>
</dbReference>
<protein>
    <submittedName>
        <fullName evidence="1">Uncharacterized protein</fullName>
    </submittedName>
</protein>
<sequence length="544" mass="60531">MSGTIKTNILLCIVFNTVLEINGKAIMDHLFPLHIVHYNDFHSRFEETSVKFPLCKTNDSECLGGFPRLFHEIVTLKEQYPDALVLDAGDCFQGTYWYTILKWNVTQYFINMLPNDAHALGNHEFDDGIPGLVPYLKALKAPTLAANLDTSKEPTMEGLYQPHIIVERNGRKIGIIGLVTTETQTSSNPQKTVFLDPIPVVQREAELLKNQGVDIIIVLSHCGLEVDKTMAKTVGENIDIIVGGHTHSLLWNGPSPSNETISGPYPVLIESMGTPGHKVLVVTASAFTKYLGNITIYFDEHGELQSFVGSPIFLNRSIPEDSKVKELMDPIKEKLHDLVNEVVGYTNEDMILDTCASQECALGNLVTDAFMDLGKHVPTNLSHVAIILRANMRASIPKGSITRGTLINVSPFTNKVMSFILPGRHLLEALDRTMTNFWVHKPFVGPWIPHVAGLKLTLNATSGRTVSVLVREGDEYCPLSPDKDYRVVTLDFYLRGGSGFKMIQDNYHDAQHLGQSEKVVEEYVKKISPINPNMLLENRLTIVS</sequence>
<name>A0ACC1CNW0_9NEOP</name>
<accession>A0ACC1CNW0</accession>
<comment type="caution">
    <text evidence="1">The sequence shown here is derived from an EMBL/GenBank/DDBJ whole genome shotgun (WGS) entry which is preliminary data.</text>
</comment>
<evidence type="ECO:0000313" key="1">
    <source>
        <dbReference type="EMBL" id="KAJ0173157.1"/>
    </source>
</evidence>
<proteinExistence type="predicted"/>
<organism evidence="1 2">
    <name type="scientific">Dendrolimus kikuchii</name>
    <dbReference type="NCBI Taxonomy" id="765133"/>
    <lineage>
        <taxon>Eukaryota</taxon>
        <taxon>Metazoa</taxon>
        <taxon>Ecdysozoa</taxon>
        <taxon>Arthropoda</taxon>
        <taxon>Hexapoda</taxon>
        <taxon>Insecta</taxon>
        <taxon>Pterygota</taxon>
        <taxon>Neoptera</taxon>
        <taxon>Endopterygota</taxon>
        <taxon>Lepidoptera</taxon>
        <taxon>Glossata</taxon>
        <taxon>Ditrysia</taxon>
        <taxon>Bombycoidea</taxon>
        <taxon>Lasiocampidae</taxon>
        <taxon>Dendrolimus</taxon>
    </lineage>
</organism>
<evidence type="ECO:0000313" key="2">
    <source>
        <dbReference type="Proteomes" id="UP000824533"/>
    </source>
</evidence>
<reference evidence="1 2" key="1">
    <citation type="journal article" date="2021" name="Front. Genet.">
        <title>Chromosome-Level Genome Assembly Reveals Significant Gene Expansion in the Toll and IMD Signaling Pathways of Dendrolimus kikuchii.</title>
        <authorList>
            <person name="Zhou J."/>
            <person name="Wu P."/>
            <person name="Xiong Z."/>
            <person name="Liu N."/>
            <person name="Zhao N."/>
            <person name="Ji M."/>
            <person name="Qiu Y."/>
            <person name="Yang B."/>
        </authorList>
    </citation>
    <scope>NUCLEOTIDE SEQUENCE [LARGE SCALE GENOMIC DNA]</scope>
    <source>
        <strain evidence="1">Ann1</strain>
    </source>
</reference>
<keyword evidence="2" id="KW-1185">Reference proteome</keyword>
<dbReference type="EMBL" id="CM034406">
    <property type="protein sequence ID" value="KAJ0173157.1"/>
    <property type="molecule type" value="Genomic_DNA"/>
</dbReference>
<gene>
    <name evidence="1" type="ORF">K1T71_011333</name>
</gene>